<dbReference type="Pfam" id="PF13709">
    <property type="entry name" value="DUF4159"/>
    <property type="match status" value="1"/>
</dbReference>
<evidence type="ECO:0000259" key="2">
    <source>
        <dbReference type="Pfam" id="PF13709"/>
    </source>
</evidence>
<keyword evidence="1" id="KW-0472">Membrane</keyword>
<evidence type="ECO:0000313" key="3">
    <source>
        <dbReference type="EMBL" id="HHI88348.1"/>
    </source>
</evidence>
<proteinExistence type="predicted"/>
<evidence type="ECO:0000256" key="1">
    <source>
        <dbReference type="SAM" id="Phobius"/>
    </source>
</evidence>
<accession>A0A7V5U0P2</accession>
<dbReference type="PANTHER" id="PTHR37464">
    <property type="entry name" value="BLL2463 PROTEIN"/>
    <property type="match status" value="1"/>
</dbReference>
<keyword evidence="1" id="KW-0812">Transmembrane</keyword>
<dbReference type="Proteomes" id="UP000885806">
    <property type="component" value="Unassembled WGS sequence"/>
</dbReference>
<organism evidence="3">
    <name type="scientific">Hellea balneolensis</name>
    <dbReference type="NCBI Taxonomy" id="287478"/>
    <lineage>
        <taxon>Bacteria</taxon>
        <taxon>Pseudomonadati</taxon>
        <taxon>Pseudomonadota</taxon>
        <taxon>Alphaproteobacteria</taxon>
        <taxon>Maricaulales</taxon>
        <taxon>Robiginitomaculaceae</taxon>
        <taxon>Hellea</taxon>
    </lineage>
</organism>
<dbReference type="Gene3D" id="3.40.50.12140">
    <property type="entry name" value="Domain of unknown function DUF4159"/>
    <property type="match status" value="1"/>
</dbReference>
<feature type="domain" description="DUF4159" evidence="2">
    <location>
        <begin position="394"/>
        <end position="605"/>
    </location>
</feature>
<dbReference type="InterPro" id="IPR029062">
    <property type="entry name" value="Class_I_gatase-like"/>
</dbReference>
<feature type="transmembrane region" description="Helical" evidence="1">
    <location>
        <begin position="353"/>
        <end position="371"/>
    </location>
</feature>
<reference evidence="3" key="1">
    <citation type="journal article" date="2020" name="mSystems">
        <title>Genome- and Community-Level Interaction Insights into Carbon Utilization and Element Cycling Functions of Hydrothermarchaeota in Hydrothermal Sediment.</title>
        <authorList>
            <person name="Zhou Z."/>
            <person name="Liu Y."/>
            <person name="Xu W."/>
            <person name="Pan J."/>
            <person name="Luo Z.H."/>
            <person name="Li M."/>
        </authorList>
    </citation>
    <scope>NUCLEOTIDE SEQUENCE [LARGE SCALE GENOMIC DNA]</scope>
    <source>
        <strain evidence="3">HyVt-538</strain>
    </source>
</reference>
<comment type="caution">
    <text evidence="3">The sequence shown here is derived from an EMBL/GenBank/DDBJ whole genome shotgun (WGS) entry which is preliminary data.</text>
</comment>
<keyword evidence="1" id="KW-1133">Transmembrane helix</keyword>
<sequence>MRNRVARLKIDALASAGTTFLMDDRWGRPLVGLLKGSDENTQPLLSEWHYIEEALRPKADIFKGDLDELLAVSPAIIFMTDRARSHDKRLKKYVEDGGLLVRFAGPKLARRPDSLLPVGLRSGGRDIGGALAWETPQGLAPFERDSPFFGLKLQNDILVRKQVLARPGAQTDTHTWARLKDGSPVITSAPLKSGRIVLFHVTAGPDWSNLPLSGLYVKMLGRILPLAGHTQAKTQDKSQSQGDWTAEQVLDGFGTLKSPPPGLAGIPADEFSNTRPGPRHPPGLYKQGLRHLALNTVWKPERLHALAAGGLKQGQYGGRTPKSLVGLLLGLFGALLILDVFLSLLASGRLRRTVSVILALGVMAGAAVYPAPSVHAQERQTDKAAGWQDALTLHLAYIKTGHAESDRMSRAGMEGLAFELERRTTVEPKAVRAIDIEHDPVDFYPFLYWAVPRDLKPLSPKAVDKLNAFMASGGILILDTRDQDRRKLFKNEIHPGLAQLSKQLDIPRLQVPKITPVTQAHVLTKSFYLIHEFPGRWADGQIWVEASQKGSARDGVSSVIVGSNDWATAWAKDKKGRALGVIENEIPRQREMAIRFGINLAMYALTGNYKADQVHAAKLIERLGESPSAPAGEIRVPGQGGPQ</sequence>
<name>A0A7V5U0P2_9PROT</name>
<gene>
    <name evidence="3" type="ORF">ENK01_00210</name>
</gene>
<dbReference type="InterPro" id="IPR025297">
    <property type="entry name" value="DUF4159"/>
</dbReference>
<dbReference type="PANTHER" id="PTHR37464:SF1">
    <property type="entry name" value="BLL2463 PROTEIN"/>
    <property type="match status" value="1"/>
</dbReference>
<dbReference type="EMBL" id="DROP01000014">
    <property type="protein sequence ID" value="HHI88348.1"/>
    <property type="molecule type" value="Genomic_DNA"/>
</dbReference>
<dbReference type="SUPFAM" id="SSF52317">
    <property type="entry name" value="Class I glutamine amidotransferase-like"/>
    <property type="match status" value="1"/>
</dbReference>
<feature type="transmembrane region" description="Helical" evidence="1">
    <location>
        <begin position="324"/>
        <end position="346"/>
    </location>
</feature>
<dbReference type="CDD" id="cd03143">
    <property type="entry name" value="A4_beta-galactosidase_middle_domain"/>
    <property type="match status" value="1"/>
</dbReference>
<protein>
    <submittedName>
        <fullName evidence="3">DUF4159 domain-containing protein</fullName>
    </submittedName>
</protein>
<dbReference type="AlphaFoldDB" id="A0A7V5U0P2"/>
<dbReference type="Gene3D" id="3.40.50.880">
    <property type="match status" value="1"/>
</dbReference>